<dbReference type="PANTHER" id="PTHR44809">
    <property type="match status" value="1"/>
</dbReference>
<dbReference type="EMBL" id="LGRX02018913">
    <property type="protein sequence ID" value="KAK3259253.1"/>
    <property type="molecule type" value="Genomic_DNA"/>
</dbReference>
<evidence type="ECO:0000256" key="1">
    <source>
        <dbReference type="PROSITE-ProRule" id="PRU00339"/>
    </source>
</evidence>
<dbReference type="PROSITE" id="PS50293">
    <property type="entry name" value="TPR_REGION"/>
    <property type="match status" value="2"/>
</dbReference>
<gene>
    <name evidence="2" type="ORF">CYMTET_31740</name>
</gene>
<comment type="caution">
    <text evidence="2">The sequence shown here is derived from an EMBL/GenBank/DDBJ whole genome shotgun (WGS) entry which is preliminary data.</text>
</comment>
<dbReference type="SUPFAM" id="SSF48452">
    <property type="entry name" value="TPR-like"/>
    <property type="match status" value="1"/>
</dbReference>
<keyword evidence="3" id="KW-1185">Reference proteome</keyword>
<evidence type="ECO:0000313" key="3">
    <source>
        <dbReference type="Proteomes" id="UP001190700"/>
    </source>
</evidence>
<keyword evidence="1" id="KW-0802">TPR repeat</keyword>
<dbReference type="PROSITE" id="PS50005">
    <property type="entry name" value="TPR"/>
    <property type="match status" value="3"/>
</dbReference>
<proteinExistence type="predicted"/>
<dbReference type="Pfam" id="PF13432">
    <property type="entry name" value="TPR_16"/>
    <property type="match status" value="2"/>
</dbReference>
<organism evidence="2 3">
    <name type="scientific">Cymbomonas tetramitiformis</name>
    <dbReference type="NCBI Taxonomy" id="36881"/>
    <lineage>
        <taxon>Eukaryota</taxon>
        <taxon>Viridiplantae</taxon>
        <taxon>Chlorophyta</taxon>
        <taxon>Pyramimonadophyceae</taxon>
        <taxon>Pyramimonadales</taxon>
        <taxon>Pyramimonadaceae</taxon>
        <taxon>Cymbomonas</taxon>
    </lineage>
</organism>
<evidence type="ECO:0000313" key="2">
    <source>
        <dbReference type="EMBL" id="KAK3259253.1"/>
    </source>
</evidence>
<reference evidence="2 3" key="1">
    <citation type="journal article" date="2015" name="Genome Biol. Evol.">
        <title>Comparative Genomics of a Bacterivorous Green Alga Reveals Evolutionary Causalities and Consequences of Phago-Mixotrophic Mode of Nutrition.</title>
        <authorList>
            <person name="Burns J.A."/>
            <person name="Paasch A."/>
            <person name="Narechania A."/>
            <person name="Kim E."/>
        </authorList>
    </citation>
    <scope>NUCLEOTIDE SEQUENCE [LARGE SCALE GENOMIC DNA]</scope>
    <source>
        <strain evidence="2 3">PLY_AMNH</strain>
    </source>
</reference>
<dbReference type="PANTHER" id="PTHR44809:SF1">
    <property type="entry name" value="PROTEIN O-MANNOSYL-TRANSFERASE TMTC1"/>
    <property type="match status" value="1"/>
</dbReference>
<protein>
    <submittedName>
        <fullName evidence="2">Uncharacterized protein</fullName>
    </submittedName>
</protein>
<name>A0AAE0FGG7_9CHLO</name>
<dbReference type="SMART" id="SM00028">
    <property type="entry name" value="TPR"/>
    <property type="match status" value="4"/>
</dbReference>
<dbReference type="Proteomes" id="UP001190700">
    <property type="component" value="Unassembled WGS sequence"/>
</dbReference>
<feature type="repeat" description="TPR" evidence="1">
    <location>
        <begin position="115"/>
        <end position="148"/>
    </location>
</feature>
<dbReference type="InterPro" id="IPR019734">
    <property type="entry name" value="TPR_rpt"/>
</dbReference>
<dbReference type="InterPro" id="IPR011990">
    <property type="entry name" value="TPR-like_helical_dom_sf"/>
</dbReference>
<sequence length="230" mass="25305">MGVMKYSGVLTDYEAPHTTRAEALLAEDCNTWRRCEQHKSLARQRLLVLLLRAAGTGAGMLEDALRSYQAATQASPPYVPAFNNLGNLHLELGHVEEAERAYRTALALNPAELDVRLLVNLGVLLASSNRSAEAEACYNHAIASDPSDAEAYFNLGSLHMRERRLKEAQSAYTAALAQDPERASTHLQLGKLRILLGSQLKDASDLFLQAARLDPDNQEAQMYVKQLGFV</sequence>
<dbReference type="InterPro" id="IPR052943">
    <property type="entry name" value="TMTC_O-mannosyl-trnsfr"/>
</dbReference>
<dbReference type="Gene3D" id="1.25.40.10">
    <property type="entry name" value="Tetratricopeptide repeat domain"/>
    <property type="match status" value="2"/>
</dbReference>
<accession>A0AAE0FGG7</accession>
<dbReference type="AlphaFoldDB" id="A0AAE0FGG7"/>
<feature type="repeat" description="TPR" evidence="1">
    <location>
        <begin position="149"/>
        <end position="182"/>
    </location>
</feature>
<feature type="repeat" description="TPR" evidence="1">
    <location>
        <begin position="79"/>
        <end position="112"/>
    </location>
</feature>